<dbReference type="Proteomes" id="UP000800036">
    <property type="component" value="Unassembled WGS sequence"/>
</dbReference>
<evidence type="ECO:0000313" key="4">
    <source>
        <dbReference type="Proteomes" id="UP000800036"/>
    </source>
</evidence>
<evidence type="ECO:0000256" key="1">
    <source>
        <dbReference type="SAM" id="MobiDB-lite"/>
    </source>
</evidence>
<feature type="chain" id="PRO_5025560822" evidence="2">
    <location>
        <begin position="31"/>
        <end position="259"/>
    </location>
</feature>
<dbReference type="OrthoDB" id="10674093at2759"/>
<evidence type="ECO:0000313" key="3">
    <source>
        <dbReference type="EMBL" id="KAF1979573.1"/>
    </source>
</evidence>
<dbReference type="EMBL" id="ML976657">
    <property type="protein sequence ID" value="KAF1979573.1"/>
    <property type="molecule type" value="Genomic_DNA"/>
</dbReference>
<keyword evidence="4" id="KW-1185">Reference proteome</keyword>
<reference evidence="3" key="1">
    <citation type="journal article" date="2020" name="Stud. Mycol.">
        <title>101 Dothideomycetes genomes: a test case for predicting lifestyles and emergence of pathogens.</title>
        <authorList>
            <person name="Haridas S."/>
            <person name="Albert R."/>
            <person name="Binder M."/>
            <person name="Bloem J."/>
            <person name="Labutti K."/>
            <person name="Salamov A."/>
            <person name="Andreopoulos B."/>
            <person name="Baker S."/>
            <person name="Barry K."/>
            <person name="Bills G."/>
            <person name="Bluhm B."/>
            <person name="Cannon C."/>
            <person name="Castanera R."/>
            <person name="Culley D."/>
            <person name="Daum C."/>
            <person name="Ezra D."/>
            <person name="Gonzalez J."/>
            <person name="Henrissat B."/>
            <person name="Kuo A."/>
            <person name="Liang C."/>
            <person name="Lipzen A."/>
            <person name="Lutzoni F."/>
            <person name="Magnuson J."/>
            <person name="Mondo S."/>
            <person name="Nolan M."/>
            <person name="Ohm R."/>
            <person name="Pangilinan J."/>
            <person name="Park H.-J."/>
            <person name="Ramirez L."/>
            <person name="Alfaro M."/>
            <person name="Sun H."/>
            <person name="Tritt A."/>
            <person name="Yoshinaga Y."/>
            <person name="Zwiers L.-H."/>
            <person name="Turgeon B."/>
            <person name="Goodwin S."/>
            <person name="Spatafora J."/>
            <person name="Crous P."/>
            <person name="Grigoriev I."/>
        </authorList>
    </citation>
    <scope>NUCLEOTIDE SEQUENCE</scope>
    <source>
        <strain evidence="3">CBS 107.79</strain>
    </source>
</reference>
<evidence type="ECO:0000256" key="2">
    <source>
        <dbReference type="SAM" id="SignalP"/>
    </source>
</evidence>
<organism evidence="3 4">
    <name type="scientific">Bimuria novae-zelandiae CBS 107.79</name>
    <dbReference type="NCBI Taxonomy" id="1447943"/>
    <lineage>
        <taxon>Eukaryota</taxon>
        <taxon>Fungi</taxon>
        <taxon>Dikarya</taxon>
        <taxon>Ascomycota</taxon>
        <taxon>Pezizomycotina</taxon>
        <taxon>Dothideomycetes</taxon>
        <taxon>Pleosporomycetidae</taxon>
        <taxon>Pleosporales</taxon>
        <taxon>Massarineae</taxon>
        <taxon>Didymosphaeriaceae</taxon>
        <taxon>Bimuria</taxon>
    </lineage>
</organism>
<keyword evidence="2" id="KW-0732">Signal</keyword>
<feature type="region of interest" description="Disordered" evidence="1">
    <location>
        <begin position="234"/>
        <end position="259"/>
    </location>
</feature>
<protein>
    <submittedName>
        <fullName evidence="3">Uncharacterized protein</fullName>
    </submittedName>
</protein>
<proteinExistence type="predicted"/>
<accession>A0A6A5VPF3</accession>
<feature type="signal peptide" evidence="2">
    <location>
        <begin position="1"/>
        <end position="30"/>
    </location>
</feature>
<sequence length="259" mass="28535">MKLLMRKPHASPLLVCFLLTSPTTQIGCDAQDQLQYTNATDNFTIASSFNPLQGPYNANISSNWTWQLNTQSPDYRDNGNTSIRQSLSLNISPLPSPGLFNQNTVAKSQGDLKGDCTGFFSDDRRQAILVEAEFNAKYLNWMKKGDDDDSEDKEEDIIPADAKAGVCSGLEIFQFNLTTKLCKIDFAPGALIEPFPCESTNLTTSIEPIVTKLQMANREDGSWAKAHMMCRRSGKHVSNGSEEPEEVPEGPYSAAVALQ</sequence>
<gene>
    <name evidence="3" type="ORF">BU23DRAFT_562985</name>
</gene>
<dbReference type="AlphaFoldDB" id="A0A6A5VPF3"/>
<name>A0A6A5VPF3_9PLEO</name>